<organism evidence="1 2">
    <name type="scientific">Cylindrotheca closterium</name>
    <dbReference type="NCBI Taxonomy" id="2856"/>
    <lineage>
        <taxon>Eukaryota</taxon>
        <taxon>Sar</taxon>
        <taxon>Stramenopiles</taxon>
        <taxon>Ochrophyta</taxon>
        <taxon>Bacillariophyta</taxon>
        <taxon>Bacillariophyceae</taxon>
        <taxon>Bacillariophycidae</taxon>
        <taxon>Bacillariales</taxon>
        <taxon>Bacillariaceae</taxon>
        <taxon>Cylindrotheca</taxon>
    </lineage>
</organism>
<dbReference type="EMBL" id="CAKOGP040002202">
    <property type="protein sequence ID" value="CAJ1965331.1"/>
    <property type="molecule type" value="Genomic_DNA"/>
</dbReference>
<name>A0AAD2G7A8_9STRA</name>
<sequence length="265" mass="30770">MLARKRKLESTPPSSANMFDSGMMMESIIKKPSSHKMRRDCSYYDQDESFQETPQPLEERVTVSIVLQQESHHQRRPNFVFDHLVECLYQFDKISEPSWYQIGKWNRKEFQELFFLPNQRVLDTLCASGLVELCSTGELRFKRVATEALQAKIPSCEFMLPECWQRVCYLRIGSAKSCNNRERVTSLSHQMKLRLPRPEFLSALQMFRSQYAKATIDSDGKRDSVPTAIACGKEARKLRDITNELSQMEIQPKKIRAPITLPVLP</sequence>
<dbReference type="AlphaFoldDB" id="A0AAD2G7A8"/>
<keyword evidence="2" id="KW-1185">Reference proteome</keyword>
<proteinExistence type="predicted"/>
<evidence type="ECO:0000313" key="1">
    <source>
        <dbReference type="EMBL" id="CAJ1965331.1"/>
    </source>
</evidence>
<gene>
    <name evidence="1" type="ORF">CYCCA115_LOCUS21063</name>
</gene>
<reference evidence="1" key="1">
    <citation type="submission" date="2023-08" db="EMBL/GenBank/DDBJ databases">
        <authorList>
            <person name="Audoor S."/>
            <person name="Bilcke G."/>
        </authorList>
    </citation>
    <scope>NUCLEOTIDE SEQUENCE</scope>
</reference>
<protein>
    <submittedName>
        <fullName evidence="1">Uncharacterized protein</fullName>
    </submittedName>
</protein>
<accession>A0AAD2G7A8</accession>
<comment type="caution">
    <text evidence="1">The sequence shown here is derived from an EMBL/GenBank/DDBJ whole genome shotgun (WGS) entry which is preliminary data.</text>
</comment>
<evidence type="ECO:0000313" key="2">
    <source>
        <dbReference type="Proteomes" id="UP001295423"/>
    </source>
</evidence>
<dbReference type="Proteomes" id="UP001295423">
    <property type="component" value="Unassembled WGS sequence"/>
</dbReference>